<dbReference type="Proteomes" id="UP000398389">
    <property type="component" value="Unassembled WGS sequence"/>
</dbReference>
<dbReference type="GO" id="GO:0033290">
    <property type="term" value="C:eukaryotic 48S preinitiation complex"/>
    <property type="evidence" value="ECO:0007669"/>
    <property type="project" value="UniProtKB-UniRule"/>
</dbReference>
<dbReference type="PANTHER" id="PTHR19877:SF1">
    <property type="entry name" value="EUKARYOTIC TRANSLATION INITIATION FACTOR 3 SUBUNIT I"/>
    <property type="match status" value="1"/>
</dbReference>
<dbReference type="InterPro" id="IPR019775">
    <property type="entry name" value="WD40_repeat_CS"/>
</dbReference>
<comment type="subunit">
    <text evidence="7">Component of the eukaryotic translation initiation factor 3 (eIF-3) complex.</text>
</comment>
<keyword evidence="10" id="KW-1185">Reference proteome</keyword>
<dbReference type="Gene3D" id="2.130.10.10">
    <property type="entry name" value="YVTN repeat-like/Quinoprotein amine dehydrogenase"/>
    <property type="match status" value="1"/>
</dbReference>
<dbReference type="PROSITE" id="PS50082">
    <property type="entry name" value="WD_REPEATS_2"/>
    <property type="match status" value="4"/>
</dbReference>
<proteinExistence type="inferred from homology"/>
<dbReference type="GO" id="GO:0071541">
    <property type="term" value="C:eukaryotic translation initiation factor 3 complex, eIF3m"/>
    <property type="evidence" value="ECO:0007669"/>
    <property type="project" value="TreeGrafter"/>
</dbReference>
<feature type="repeat" description="WD" evidence="8">
    <location>
        <begin position="6"/>
        <end position="47"/>
    </location>
</feature>
<dbReference type="OrthoDB" id="24966at2759"/>
<evidence type="ECO:0000313" key="9">
    <source>
        <dbReference type="EMBL" id="VVT49599.1"/>
    </source>
</evidence>
<dbReference type="PANTHER" id="PTHR19877">
    <property type="entry name" value="EUKARYOTIC TRANSLATION INITIATION FACTOR 3 SUBUNIT I"/>
    <property type="match status" value="1"/>
</dbReference>
<sequence>MRPLKIQGHTRPLTQVKYNSDGDLLLTVARDKVANIWYSHNGERLGTLDGHEGSIMSIDVDVQTYLVATGSGDGTARLWDIKTGTQLFTWNTLASTRYVAFSPKGDRLLLVTDENFGCKSKLQIFNLNRETPTKQSEEPVLVIENQDGPKAKYMVAAWTSEGENLLVGLNNGEVKKFSLSGEKKGEAVKSIKAHDEAVSDLQTSLDRSYFITSSRDKLAKLFDSESLENIHSYEGQAPLNSACITTVKDFVIVGGGQDASAVTTTADQEGDFKSKIFHKIFEDHLGDVKGHFGPINTLAADPKGRSFTSGGEDGFIRLHHFDPSYFEFYYDIERRNKEELAAAN</sequence>
<keyword evidence="2 7" id="KW-0396">Initiation factor</keyword>
<evidence type="ECO:0000256" key="5">
    <source>
        <dbReference type="ARBA" id="ARBA00022917"/>
    </source>
</evidence>
<dbReference type="GO" id="GO:0001732">
    <property type="term" value="P:formation of cytoplasmic translation initiation complex"/>
    <property type="evidence" value="ECO:0007669"/>
    <property type="project" value="UniProtKB-UniRule"/>
</dbReference>
<reference evidence="9 10" key="1">
    <citation type="submission" date="2019-09" db="EMBL/GenBank/DDBJ databases">
        <authorList>
            <person name="Brejova B."/>
        </authorList>
    </citation>
    <scope>NUCLEOTIDE SEQUENCE [LARGE SCALE GENOMIC DNA]</scope>
</reference>
<dbReference type="PROSITE" id="PS50294">
    <property type="entry name" value="WD_REPEATS_REGION"/>
    <property type="match status" value="2"/>
</dbReference>
<dbReference type="GO" id="GO:0003743">
    <property type="term" value="F:translation initiation factor activity"/>
    <property type="evidence" value="ECO:0007669"/>
    <property type="project" value="UniProtKB-UniRule"/>
</dbReference>
<dbReference type="InterPro" id="IPR036322">
    <property type="entry name" value="WD40_repeat_dom_sf"/>
</dbReference>
<evidence type="ECO:0000256" key="7">
    <source>
        <dbReference type="HAMAP-Rule" id="MF_03008"/>
    </source>
</evidence>
<comment type="function">
    <text evidence="7">Component of the eukaryotic translation initiation factor 3 (eIF-3) complex, which is involved in protein synthesis of a specialized repertoire of mRNAs and, together with other initiation factors, stimulates binding of mRNA and methionyl-tRNAi to the 40S ribosome. The eIF-3 complex specifically targets and initiates translation of a subset of mRNAs involved in cell proliferation.</text>
</comment>
<dbReference type="InterPro" id="IPR015943">
    <property type="entry name" value="WD40/YVTN_repeat-like_dom_sf"/>
</dbReference>
<evidence type="ECO:0000313" key="10">
    <source>
        <dbReference type="Proteomes" id="UP000398389"/>
    </source>
</evidence>
<dbReference type="GO" id="GO:0016282">
    <property type="term" value="C:eukaryotic 43S preinitiation complex"/>
    <property type="evidence" value="ECO:0007669"/>
    <property type="project" value="UniProtKB-UniRule"/>
</dbReference>
<keyword evidence="4" id="KW-0677">Repeat</keyword>
<evidence type="ECO:0000256" key="8">
    <source>
        <dbReference type="PROSITE-ProRule" id="PRU00221"/>
    </source>
</evidence>
<protein>
    <recommendedName>
        <fullName evidence="7">Eukaryotic translation initiation factor 3 subunit I</fullName>
        <shortName evidence="7">eIF3i</shortName>
    </recommendedName>
    <alternativeName>
        <fullName evidence="7">Eukaryotic translation initiation factor 3 39 kDa subunit homolog</fullName>
        <shortName evidence="7">eIF-3 39 kDa subunit homolog</shortName>
    </alternativeName>
</protein>
<evidence type="ECO:0000256" key="3">
    <source>
        <dbReference type="ARBA" id="ARBA00022574"/>
    </source>
</evidence>
<dbReference type="HAMAP" id="MF_03008">
    <property type="entry name" value="eIF3i"/>
    <property type="match status" value="1"/>
</dbReference>
<evidence type="ECO:0000256" key="4">
    <source>
        <dbReference type="ARBA" id="ARBA00022737"/>
    </source>
</evidence>
<dbReference type="EMBL" id="CABVLU010000002">
    <property type="protein sequence ID" value="VVT49599.1"/>
    <property type="molecule type" value="Genomic_DNA"/>
</dbReference>
<dbReference type="SUPFAM" id="SSF50978">
    <property type="entry name" value="WD40 repeat-like"/>
    <property type="match status" value="1"/>
</dbReference>
<dbReference type="GO" id="GO:0003723">
    <property type="term" value="F:RNA binding"/>
    <property type="evidence" value="ECO:0007669"/>
    <property type="project" value="TreeGrafter"/>
</dbReference>
<dbReference type="InterPro" id="IPR001680">
    <property type="entry name" value="WD40_rpt"/>
</dbReference>
<keyword evidence="3 8" id="KW-0853">WD repeat</keyword>
<keyword evidence="5 7" id="KW-0648">Protein biosynthesis</keyword>
<dbReference type="InterPro" id="IPR027525">
    <property type="entry name" value="eIF3i"/>
</dbReference>
<keyword evidence="1 7" id="KW-0963">Cytoplasm</keyword>
<organism evidence="9 10">
    <name type="scientific">Magnusiomyces paraingens</name>
    <dbReference type="NCBI Taxonomy" id="2606893"/>
    <lineage>
        <taxon>Eukaryota</taxon>
        <taxon>Fungi</taxon>
        <taxon>Dikarya</taxon>
        <taxon>Ascomycota</taxon>
        <taxon>Saccharomycotina</taxon>
        <taxon>Dipodascomycetes</taxon>
        <taxon>Dipodascales</taxon>
        <taxon>Dipodascaceae</taxon>
        <taxon>Magnusiomyces</taxon>
    </lineage>
</organism>
<evidence type="ECO:0000256" key="1">
    <source>
        <dbReference type="ARBA" id="ARBA00022490"/>
    </source>
</evidence>
<dbReference type="PROSITE" id="PS00678">
    <property type="entry name" value="WD_REPEATS_1"/>
    <property type="match status" value="1"/>
</dbReference>
<dbReference type="AlphaFoldDB" id="A0A5E8BDQ9"/>
<comment type="subcellular location">
    <subcellularLocation>
        <location evidence="7">Cytoplasm</location>
    </subcellularLocation>
</comment>
<evidence type="ECO:0000256" key="6">
    <source>
        <dbReference type="ARBA" id="ARBA00038394"/>
    </source>
</evidence>
<comment type="similarity">
    <text evidence="7">Belongs to the eIF-3 subunit I family.</text>
</comment>
<feature type="repeat" description="WD" evidence="8">
    <location>
        <begin position="191"/>
        <end position="232"/>
    </location>
</feature>
<gene>
    <name evidence="7" type="primary">TIF34</name>
    <name evidence="9" type="ORF">SAPINGB_P002349</name>
</gene>
<feature type="repeat" description="WD" evidence="8">
    <location>
        <begin position="48"/>
        <end position="89"/>
    </location>
</feature>
<dbReference type="Pfam" id="PF24805">
    <property type="entry name" value="EIF3I"/>
    <property type="match status" value="1"/>
</dbReference>
<dbReference type="SMART" id="SM00320">
    <property type="entry name" value="WD40"/>
    <property type="match status" value="5"/>
</dbReference>
<comment type="similarity">
    <text evidence="6">Belongs to the WD repeat STRAP family.</text>
</comment>
<feature type="repeat" description="WD" evidence="8">
    <location>
        <begin position="288"/>
        <end position="318"/>
    </location>
</feature>
<evidence type="ECO:0000256" key="2">
    <source>
        <dbReference type="ARBA" id="ARBA00022540"/>
    </source>
</evidence>
<accession>A0A5E8BDQ9</accession>
<name>A0A5E8BDQ9_9ASCO</name>